<dbReference type="OMA" id="HERIMHH"/>
<name>A0A2H3EHR9_ARMGA</name>
<dbReference type="STRING" id="47427.A0A2H3EHR9"/>
<dbReference type="Proteomes" id="UP000217790">
    <property type="component" value="Unassembled WGS sequence"/>
</dbReference>
<evidence type="ECO:0000313" key="3">
    <source>
        <dbReference type="Proteomes" id="UP000217790"/>
    </source>
</evidence>
<dbReference type="PANTHER" id="PTHR28141">
    <property type="entry name" value="2',3'-CYCLIC-NUCLEOTIDE 3'-PHOSPHODIESTERASE"/>
    <property type="match status" value="1"/>
</dbReference>
<evidence type="ECO:0008006" key="4">
    <source>
        <dbReference type="Google" id="ProtNLM"/>
    </source>
</evidence>
<feature type="region of interest" description="Disordered" evidence="1">
    <location>
        <begin position="188"/>
        <end position="237"/>
    </location>
</feature>
<dbReference type="SUPFAM" id="SSF55144">
    <property type="entry name" value="LigT-like"/>
    <property type="match status" value="1"/>
</dbReference>
<sequence>MGYALWLVPSSTEFTALSELMKFRPQPSTLDSRSRSYPSFDPHITLATFDDLPPSFNLDAIPLDNLPPPVGRFHSVKRGNSYLGTLSIVISPANNLTPLRDAVTARLDRLNIQWKSRSFPHMSLFYVDEPEERDRLYNELRNRGRIQGDKGLTLTANPSMQVRTFTGSEIWLVDCTRSVKRWQVMKRRSLVSPAPPPPPKETVPQKRSDKGIHARKRKRFHPEPPAVPPESFRPRNTYPNAGNSFIYRLLRCQLW</sequence>
<proteinExistence type="predicted"/>
<dbReference type="Gene3D" id="3.90.1140.10">
    <property type="entry name" value="Cyclic phosphodiesterase"/>
    <property type="match status" value="1"/>
</dbReference>
<dbReference type="EMBL" id="KZ293648">
    <property type="protein sequence ID" value="PBK98836.1"/>
    <property type="molecule type" value="Genomic_DNA"/>
</dbReference>
<dbReference type="InterPro" id="IPR012386">
    <property type="entry name" value="Cyclic-nucl_3Pdiesterase"/>
</dbReference>
<dbReference type="OrthoDB" id="514292at2759"/>
<keyword evidence="3" id="KW-1185">Reference proteome</keyword>
<dbReference type="GO" id="GO:0004113">
    <property type="term" value="F:2',3'-cyclic-nucleotide 3'-phosphodiesterase activity"/>
    <property type="evidence" value="ECO:0007669"/>
    <property type="project" value="TreeGrafter"/>
</dbReference>
<dbReference type="InterPro" id="IPR009097">
    <property type="entry name" value="Cyclic_Pdiesterase"/>
</dbReference>
<protein>
    <recommendedName>
        <fullName evidence="4">LigT-like protein</fullName>
    </recommendedName>
</protein>
<dbReference type="InParanoid" id="A0A2H3EHR9"/>
<dbReference type="AlphaFoldDB" id="A0A2H3EHR9"/>
<reference evidence="3" key="1">
    <citation type="journal article" date="2017" name="Nat. Ecol. Evol.">
        <title>Genome expansion and lineage-specific genetic innovations in the forest pathogenic fungi Armillaria.</title>
        <authorList>
            <person name="Sipos G."/>
            <person name="Prasanna A.N."/>
            <person name="Walter M.C."/>
            <person name="O'Connor E."/>
            <person name="Balint B."/>
            <person name="Krizsan K."/>
            <person name="Kiss B."/>
            <person name="Hess J."/>
            <person name="Varga T."/>
            <person name="Slot J."/>
            <person name="Riley R."/>
            <person name="Boka B."/>
            <person name="Rigling D."/>
            <person name="Barry K."/>
            <person name="Lee J."/>
            <person name="Mihaltcheva S."/>
            <person name="LaButti K."/>
            <person name="Lipzen A."/>
            <person name="Waldron R."/>
            <person name="Moloney N.M."/>
            <person name="Sperisen C."/>
            <person name="Kredics L."/>
            <person name="Vagvoelgyi C."/>
            <person name="Patrignani A."/>
            <person name="Fitzpatrick D."/>
            <person name="Nagy I."/>
            <person name="Doyle S."/>
            <person name="Anderson J.B."/>
            <person name="Grigoriev I.V."/>
            <person name="Gueldener U."/>
            <person name="Muensterkoetter M."/>
            <person name="Nagy L.G."/>
        </authorList>
    </citation>
    <scope>NUCLEOTIDE SEQUENCE [LARGE SCALE GENOMIC DNA]</scope>
    <source>
        <strain evidence="3">Ar21-2</strain>
    </source>
</reference>
<evidence type="ECO:0000256" key="1">
    <source>
        <dbReference type="SAM" id="MobiDB-lite"/>
    </source>
</evidence>
<dbReference type="PANTHER" id="PTHR28141:SF1">
    <property type="entry name" value="2',3'-CYCLIC-NUCLEOTIDE 3'-PHOSPHODIESTERASE"/>
    <property type="match status" value="1"/>
</dbReference>
<evidence type="ECO:0000313" key="2">
    <source>
        <dbReference type="EMBL" id="PBK98836.1"/>
    </source>
</evidence>
<gene>
    <name evidence="2" type="ORF">ARMGADRAFT_1009197</name>
</gene>
<dbReference type="Pfam" id="PF07823">
    <property type="entry name" value="CPDase"/>
    <property type="match status" value="1"/>
</dbReference>
<organism evidence="2 3">
    <name type="scientific">Armillaria gallica</name>
    <name type="common">Bulbous honey fungus</name>
    <name type="synonym">Armillaria bulbosa</name>
    <dbReference type="NCBI Taxonomy" id="47427"/>
    <lineage>
        <taxon>Eukaryota</taxon>
        <taxon>Fungi</taxon>
        <taxon>Dikarya</taxon>
        <taxon>Basidiomycota</taxon>
        <taxon>Agaricomycotina</taxon>
        <taxon>Agaricomycetes</taxon>
        <taxon>Agaricomycetidae</taxon>
        <taxon>Agaricales</taxon>
        <taxon>Marasmiineae</taxon>
        <taxon>Physalacriaceae</taxon>
        <taxon>Armillaria</taxon>
    </lineage>
</organism>
<dbReference type="GO" id="GO:0009187">
    <property type="term" value="P:cyclic nucleotide metabolic process"/>
    <property type="evidence" value="ECO:0007669"/>
    <property type="project" value="TreeGrafter"/>
</dbReference>
<accession>A0A2H3EHR9</accession>
<feature type="compositionally biased region" description="Basic and acidic residues" evidence="1">
    <location>
        <begin position="203"/>
        <end position="212"/>
    </location>
</feature>